<evidence type="ECO:0000313" key="1">
    <source>
        <dbReference type="EMBL" id="PRT69171.1"/>
    </source>
</evidence>
<reference evidence="1 2" key="1">
    <citation type="journal article" date="1993" name="J. Dent. Res.">
        <title>The isolation and characterization of milleri group streptococci from dental periapical abscesses.</title>
        <authorList>
            <person name="Fisher L.E."/>
            <person name="Russell R.R."/>
        </authorList>
    </citation>
    <scope>NUCLEOTIDE SEQUENCE [LARGE SCALE GENOMIC DNA]</scope>
    <source>
        <strain evidence="1 2">OUP21</strain>
    </source>
</reference>
<comment type="caution">
    <text evidence="1">The sequence shown here is derived from an EMBL/GenBank/DDBJ whole genome shotgun (WGS) entry which is preliminary data.</text>
</comment>
<proteinExistence type="predicted"/>
<organism evidence="1 2">
    <name type="scientific">Streptococcus anginosus</name>
    <dbReference type="NCBI Taxonomy" id="1328"/>
    <lineage>
        <taxon>Bacteria</taxon>
        <taxon>Bacillati</taxon>
        <taxon>Bacillota</taxon>
        <taxon>Bacilli</taxon>
        <taxon>Lactobacillales</taxon>
        <taxon>Streptococcaceae</taxon>
        <taxon>Streptococcus</taxon>
        <taxon>Streptococcus anginosus group</taxon>
    </lineage>
</organism>
<dbReference type="Proteomes" id="UP000238573">
    <property type="component" value="Unassembled WGS sequence"/>
</dbReference>
<dbReference type="EMBL" id="PVSZ01000017">
    <property type="protein sequence ID" value="PRT69171.1"/>
    <property type="molecule type" value="Genomic_DNA"/>
</dbReference>
<accession>A0A2T0FZB2</accession>
<sequence>MSIFPAIETYLALQGHKYISPDKAGELREMMLDFKQKGQAARAEFSDLVKQFQRFYPKLTLERTSNWMNQAQILRPHFWNYLRGCGDVTEPMFALRLYGNPKDFGVSLEVSFIERKKDETSLTKQNRVLQVPIAVPVYYLAQINGVSQRFTGTEENRKYLSQQVKTGQVRKVLVKYDVDLAQATSIRQVLDKLQATMTTLIPFYEATRELYEV</sequence>
<dbReference type="RefSeq" id="WP_049517043.1">
    <property type="nucleotide sequence ID" value="NZ_JAPAHS010000002.1"/>
</dbReference>
<dbReference type="AlphaFoldDB" id="A0A2T0FZB2"/>
<protein>
    <submittedName>
        <fullName evidence="1">Ribonuclease P</fullName>
    </submittedName>
</protein>
<evidence type="ECO:0000313" key="2">
    <source>
        <dbReference type="Proteomes" id="UP000238573"/>
    </source>
</evidence>
<gene>
    <name evidence="1" type="ORF">C6A27_08690</name>
</gene>
<name>A0A2T0FZB2_STRAP</name>